<dbReference type="Proteomes" id="UP001589870">
    <property type="component" value="Unassembled WGS sequence"/>
</dbReference>
<dbReference type="EMBL" id="JBHMQT010000033">
    <property type="protein sequence ID" value="MFC0863598.1"/>
    <property type="molecule type" value="Genomic_DNA"/>
</dbReference>
<accession>A0ABV6U595</accession>
<gene>
    <name evidence="1" type="ORF">ACFHYQ_14950</name>
</gene>
<evidence type="ECO:0008006" key="3">
    <source>
        <dbReference type="Google" id="ProtNLM"/>
    </source>
</evidence>
<dbReference type="RefSeq" id="WP_394301744.1">
    <property type="nucleotide sequence ID" value="NZ_JBHMQT010000033.1"/>
</dbReference>
<organism evidence="1 2">
    <name type="scientific">Sphaerimonospora cavernae</name>
    <dbReference type="NCBI Taxonomy" id="1740611"/>
    <lineage>
        <taxon>Bacteria</taxon>
        <taxon>Bacillati</taxon>
        <taxon>Actinomycetota</taxon>
        <taxon>Actinomycetes</taxon>
        <taxon>Streptosporangiales</taxon>
        <taxon>Streptosporangiaceae</taxon>
        <taxon>Sphaerimonospora</taxon>
    </lineage>
</organism>
<proteinExistence type="predicted"/>
<name>A0ABV6U595_9ACTN</name>
<keyword evidence="2" id="KW-1185">Reference proteome</keyword>
<sequence length="134" mass="14358">MTPSPTAGSGRVLDASALESAATGKHVYVRALIAMALQSGTVTLLTPVTAYVQALAVIPQDLRWQLMLLTTSPGVEIDLLDDREKAHEIADLGGDDATLAHVAWCGLSRRWPVVSDRMFDLRTLAPALEVEPLP</sequence>
<comment type="caution">
    <text evidence="1">The sequence shown here is derived from an EMBL/GenBank/DDBJ whole genome shotgun (WGS) entry which is preliminary data.</text>
</comment>
<evidence type="ECO:0000313" key="1">
    <source>
        <dbReference type="EMBL" id="MFC0863598.1"/>
    </source>
</evidence>
<reference evidence="1 2" key="1">
    <citation type="submission" date="2024-09" db="EMBL/GenBank/DDBJ databases">
        <authorList>
            <person name="Sun Q."/>
            <person name="Mori K."/>
        </authorList>
    </citation>
    <scope>NUCLEOTIDE SEQUENCE [LARGE SCALE GENOMIC DNA]</scope>
    <source>
        <strain evidence="1 2">TBRC 1851</strain>
    </source>
</reference>
<protein>
    <recommendedName>
        <fullName evidence="3">PIN domain-containing protein</fullName>
    </recommendedName>
</protein>
<evidence type="ECO:0000313" key="2">
    <source>
        <dbReference type="Proteomes" id="UP001589870"/>
    </source>
</evidence>